<evidence type="ECO:0000256" key="1">
    <source>
        <dbReference type="SAM" id="MobiDB-lite"/>
    </source>
</evidence>
<accession>K0KC49</accession>
<dbReference type="Proteomes" id="UP000009328">
    <property type="component" value="Unassembled WGS sequence"/>
</dbReference>
<dbReference type="HOGENOM" id="CLU_080217_0_0_1"/>
<dbReference type="GO" id="GO:0006123">
    <property type="term" value="P:mitochondrial electron transport, cytochrome c to oxygen"/>
    <property type="evidence" value="ECO:0007669"/>
    <property type="project" value="InterPro"/>
</dbReference>
<evidence type="ECO:0000313" key="3">
    <source>
        <dbReference type="Proteomes" id="UP000009328"/>
    </source>
</evidence>
<evidence type="ECO:0000313" key="2">
    <source>
        <dbReference type="EMBL" id="CCH42655.1"/>
    </source>
</evidence>
<protein>
    <recommendedName>
        <fullName evidence="4">Genetic interactor of prohibitin 7, mitochondrial</fullName>
    </recommendedName>
</protein>
<feature type="region of interest" description="Disordered" evidence="1">
    <location>
        <begin position="13"/>
        <end position="46"/>
    </location>
</feature>
<dbReference type="InParanoid" id="K0KC49"/>
<dbReference type="InterPro" id="IPR036639">
    <property type="entry name" value="Cyt_c_oxidase_su4_sf"/>
</dbReference>
<name>K0KC49_WICCF</name>
<dbReference type="FunCoup" id="K0KC49">
    <property type="interactions" value="17"/>
</dbReference>
<gene>
    <name evidence="2" type="ORF">BN7_2199</name>
</gene>
<organism evidence="2 3">
    <name type="scientific">Wickerhamomyces ciferrii (strain ATCC 14091 / BCRC 22168 / CBS 111 / JCM 3599 / NBRC 0793 / NRRL Y-1031 F-60-10)</name>
    <name type="common">Yeast</name>
    <name type="synonym">Pichia ciferrii</name>
    <dbReference type="NCBI Taxonomy" id="1206466"/>
    <lineage>
        <taxon>Eukaryota</taxon>
        <taxon>Fungi</taxon>
        <taxon>Dikarya</taxon>
        <taxon>Ascomycota</taxon>
        <taxon>Saccharomycotina</taxon>
        <taxon>Saccharomycetes</taxon>
        <taxon>Phaffomycetales</taxon>
        <taxon>Wickerhamomycetaceae</taxon>
        <taxon>Wickerhamomyces</taxon>
    </lineage>
</organism>
<sequence>MLRLRNLTLQGTRLYSTIPKPEIPKTQQEANPTSTPTSTKPLSQREQITNRQRIELAQNGIKDIFEGFLTSEESYDPIDTKPIMANPPLYINLSEFQRQQVREELDKRSRQNWNKLTSDMKKMSYFHSYGNYGPREDLSNNWNKLIAPEDLPFKIPSISKIAKLPSEKIHKLDEVDLEQVSPKRIENWNKMTRRLDPFTKSIVYIAALVSLYALYNDKMMEKEGKIPDYEELENIPESSLVLIDLKREQELADLKTKQEQSEVKNQNKKWYYLWLK</sequence>
<keyword evidence="3" id="KW-1185">Reference proteome</keyword>
<dbReference type="AlphaFoldDB" id="K0KC49"/>
<dbReference type="GO" id="GO:0045277">
    <property type="term" value="C:respiratory chain complex IV"/>
    <property type="evidence" value="ECO:0007669"/>
    <property type="project" value="InterPro"/>
</dbReference>
<dbReference type="SUPFAM" id="SSF81406">
    <property type="entry name" value="Mitochondrial cytochrome c oxidase subunit IV"/>
    <property type="match status" value="1"/>
</dbReference>
<reference evidence="2 3" key="1">
    <citation type="journal article" date="2012" name="Eukaryot. Cell">
        <title>Draft genome sequence of Wickerhamomyces ciferrii NRRL Y-1031 F-60-10.</title>
        <authorList>
            <person name="Schneider J."/>
            <person name="Andrea H."/>
            <person name="Blom J."/>
            <person name="Jaenicke S."/>
            <person name="Ruckert C."/>
            <person name="Schorsch C."/>
            <person name="Szczepanowski R."/>
            <person name="Farwick M."/>
            <person name="Goesmann A."/>
            <person name="Puhler A."/>
            <person name="Schaffer S."/>
            <person name="Tauch A."/>
            <person name="Kohler T."/>
            <person name="Brinkrolf K."/>
        </authorList>
    </citation>
    <scope>NUCLEOTIDE SEQUENCE [LARGE SCALE GENOMIC DNA]</scope>
    <source>
        <strain evidence="3">ATCC 14091 / BCRC 22168 / CBS 111 / JCM 3599 / NBRC 0793 / NRRL Y-1031 F-60-10</strain>
    </source>
</reference>
<evidence type="ECO:0008006" key="4">
    <source>
        <dbReference type="Google" id="ProtNLM"/>
    </source>
</evidence>
<dbReference type="EMBL" id="CAIF01000049">
    <property type="protein sequence ID" value="CCH42655.1"/>
    <property type="molecule type" value="Genomic_DNA"/>
</dbReference>
<dbReference type="GO" id="GO:0005739">
    <property type="term" value="C:mitochondrion"/>
    <property type="evidence" value="ECO:0007669"/>
    <property type="project" value="GOC"/>
</dbReference>
<proteinExistence type="predicted"/>
<comment type="caution">
    <text evidence="2">The sequence shown here is derived from an EMBL/GenBank/DDBJ whole genome shotgun (WGS) entry which is preliminary data.</text>
</comment>